<dbReference type="InParanoid" id="I1CDV3"/>
<evidence type="ECO:0000259" key="3">
    <source>
        <dbReference type="Pfam" id="PF03561"/>
    </source>
</evidence>
<feature type="compositionally biased region" description="Basic residues" evidence="2">
    <location>
        <begin position="312"/>
        <end position="322"/>
    </location>
</feature>
<proteinExistence type="inferred from homology"/>
<dbReference type="GO" id="GO:0000256">
    <property type="term" value="P:allantoin catabolic process"/>
    <property type="evidence" value="ECO:0007669"/>
    <property type="project" value="InterPro"/>
</dbReference>
<feature type="domain" description="Allantoicase" evidence="3">
    <location>
        <begin position="136"/>
        <end position="222"/>
    </location>
</feature>
<dbReference type="PANTHER" id="PTHR12045:SF3">
    <property type="entry name" value="INACTIVE ALLANTOICASE-RELATED"/>
    <property type="match status" value="1"/>
</dbReference>
<keyword evidence="5" id="KW-1185">Reference proteome</keyword>
<protein>
    <recommendedName>
        <fullName evidence="3">Allantoicase domain-containing protein</fullName>
    </recommendedName>
</protein>
<dbReference type="PANTHER" id="PTHR12045">
    <property type="entry name" value="ALLANTOICASE"/>
    <property type="match status" value="1"/>
</dbReference>
<dbReference type="RefSeq" id="XP_067522029.1">
    <property type="nucleotide sequence ID" value="XM_067665928.1"/>
</dbReference>
<dbReference type="GO" id="GO:0004037">
    <property type="term" value="F:allantoicase activity"/>
    <property type="evidence" value="ECO:0007669"/>
    <property type="project" value="InterPro"/>
</dbReference>
<dbReference type="Pfam" id="PF03561">
    <property type="entry name" value="Allantoicase"/>
    <property type="match status" value="2"/>
</dbReference>
<dbReference type="InterPro" id="IPR005164">
    <property type="entry name" value="Allantoicase"/>
</dbReference>
<dbReference type="SUPFAM" id="SSF49785">
    <property type="entry name" value="Galactose-binding domain-like"/>
    <property type="match status" value="2"/>
</dbReference>
<dbReference type="GeneID" id="93618309"/>
<dbReference type="STRING" id="246409.I1CDV3"/>
<evidence type="ECO:0000313" key="4">
    <source>
        <dbReference type="EMBL" id="EIE86633.1"/>
    </source>
</evidence>
<dbReference type="InterPro" id="IPR015908">
    <property type="entry name" value="Allantoicase_dom"/>
</dbReference>
<dbReference type="eggNOG" id="KOG4145">
    <property type="taxonomic scope" value="Eukaryota"/>
</dbReference>
<gene>
    <name evidence="4" type="ORF">RO3G_11344</name>
</gene>
<feature type="region of interest" description="Disordered" evidence="2">
    <location>
        <begin position="291"/>
        <end position="322"/>
    </location>
</feature>
<sequence>MVGNVVITLGCTGTITGFDIDTTGFMDASPSNVLVEGYVENQREEGKWIILLPNVPIEMNSHNFYKIQHDPRIYSRLRLTTAPGGGIARFRCYGQVFPVWTNLNHEYNLASANLGSQIVRWTDAEYANKPNILLDRGTSHAIVIDTSGFEGNSPSHIQIDGCNSDEIDPYMDPSVEWFTLIKATPCQPNDKTVHPIIYGLPVSHLKLTLFPDGGIQQVQALGIPYVKDDEEDAVMTLNENEAIIREEEKEQDAEKQLDNQISKEINHLLFPKSSDNTTIVKTITTKKRKSVELTERSVLKKPSTAPDTKPNRTSKRIKSKLT</sequence>
<dbReference type="VEuPathDB" id="FungiDB:RO3G_11344"/>
<feature type="domain" description="Allantoicase" evidence="3">
    <location>
        <begin position="5"/>
        <end position="96"/>
    </location>
</feature>
<organism evidence="4 5">
    <name type="scientific">Rhizopus delemar (strain RA 99-880 / ATCC MYA-4621 / FGSC 9543 / NRRL 43880)</name>
    <name type="common">Mucormycosis agent</name>
    <name type="synonym">Rhizopus arrhizus var. delemar</name>
    <dbReference type="NCBI Taxonomy" id="246409"/>
    <lineage>
        <taxon>Eukaryota</taxon>
        <taxon>Fungi</taxon>
        <taxon>Fungi incertae sedis</taxon>
        <taxon>Mucoromycota</taxon>
        <taxon>Mucoromycotina</taxon>
        <taxon>Mucoromycetes</taxon>
        <taxon>Mucorales</taxon>
        <taxon>Mucorineae</taxon>
        <taxon>Rhizopodaceae</taxon>
        <taxon>Rhizopus</taxon>
    </lineage>
</organism>
<dbReference type="Gene3D" id="2.60.120.260">
    <property type="entry name" value="Galactose-binding domain-like"/>
    <property type="match status" value="2"/>
</dbReference>
<dbReference type="EMBL" id="CH476740">
    <property type="protein sequence ID" value="EIE86633.1"/>
    <property type="molecule type" value="Genomic_DNA"/>
</dbReference>
<dbReference type="AlphaFoldDB" id="I1CDV3"/>
<accession>I1CDV3</accession>
<evidence type="ECO:0000313" key="5">
    <source>
        <dbReference type="Proteomes" id="UP000009138"/>
    </source>
</evidence>
<dbReference type="InterPro" id="IPR008979">
    <property type="entry name" value="Galactose-bd-like_sf"/>
</dbReference>
<dbReference type="Proteomes" id="UP000009138">
    <property type="component" value="Unassembled WGS sequence"/>
</dbReference>
<dbReference type="OrthoDB" id="10266039at2759"/>
<evidence type="ECO:0000256" key="2">
    <source>
        <dbReference type="SAM" id="MobiDB-lite"/>
    </source>
</evidence>
<evidence type="ECO:0000256" key="1">
    <source>
        <dbReference type="ARBA" id="ARBA00009242"/>
    </source>
</evidence>
<name>I1CDV3_RHIO9</name>
<reference evidence="4 5" key="1">
    <citation type="journal article" date="2009" name="PLoS Genet.">
        <title>Genomic analysis of the basal lineage fungus Rhizopus oryzae reveals a whole-genome duplication.</title>
        <authorList>
            <person name="Ma L.-J."/>
            <person name="Ibrahim A.S."/>
            <person name="Skory C."/>
            <person name="Grabherr M.G."/>
            <person name="Burger G."/>
            <person name="Butler M."/>
            <person name="Elias M."/>
            <person name="Idnurm A."/>
            <person name="Lang B.F."/>
            <person name="Sone T."/>
            <person name="Abe A."/>
            <person name="Calvo S.E."/>
            <person name="Corrochano L.M."/>
            <person name="Engels R."/>
            <person name="Fu J."/>
            <person name="Hansberg W."/>
            <person name="Kim J.-M."/>
            <person name="Kodira C.D."/>
            <person name="Koehrsen M.J."/>
            <person name="Liu B."/>
            <person name="Miranda-Saavedra D."/>
            <person name="O'Leary S."/>
            <person name="Ortiz-Castellanos L."/>
            <person name="Poulter R."/>
            <person name="Rodriguez-Romero J."/>
            <person name="Ruiz-Herrera J."/>
            <person name="Shen Y.-Q."/>
            <person name="Zeng Q."/>
            <person name="Galagan J."/>
            <person name="Birren B.W."/>
            <person name="Cuomo C.A."/>
            <person name="Wickes B.L."/>
        </authorList>
    </citation>
    <scope>NUCLEOTIDE SEQUENCE [LARGE SCALE GENOMIC DNA]</scope>
    <source>
        <strain evidence="5">RA 99-880 / ATCC MYA-4621 / FGSC 9543 / NRRL 43880</strain>
    </source>
</reference>
<dbReference type="OMA" id="INADSHN"/>
<comment type="similarity">
    <text evidence="1">Belongs to the allantoicase family.</text>
</comment>